<dbReference type="FunFam" id="2.30.30.40:FF:000021">
    <property type="entry name" value="Putative sam and sh3 domain-containing protein 1"/>
    <property type="match status" value="1"/>
</dbReference>
<feature type="region of interest" description="Disordered" evidence="4">
    <location>
        <begin position="708"/>
        <end position="774"/>
    </location>
</feature>
<name>A0A1A8KTY9_NOTKU</name>
<dbReference type="Pfam" id="PF07653">
    <property type="entry name" value="SH3_2"/>
    <property type="match status" value="1"/>
</dbReference>
<dbReference type="PROSITE" id="PS50002">
    <property type="entry name" value="SH3"/>
    <property type="match status" value="1"/>
</dbReference>
<dbReference type="InterPro" id="IPR021090">
    <property type="entry name" value="SPIDER"/>
</dbReference>
<feature type="compositionally biased region" description="Low complexity" evidence="4">
    <location>
        <begin position="976"/>
        <end position="1036"/>
    </location>
</feature>
<dbReference type="Pfam" id="PF26285">
    <property type="entry name" value="SASH1_Homeodomain"/>
    <property type="match status" value="1"/>
</dbReference>
<dbReference type="InterPro" id="IPR013761">
    <property type="entry name" value="SAM/pointed_sf"/>
</dbReference>
<feature type="compositionally biased region" description="Basic and acidic residues" evidence="4">
    <location>
        <begin position="391"/>
        <end position="406"/>
    </location>
</feature>
<dbReference type="SMART" id="SM00326">
    <property type="entry name" value="SH3"/>
    <property type="match status" value="1"/>
</dbReference>
<feature type="region of interest" description="Disordered" evidence="4">
    <location>
        <begin position="1"/>
        <end position="21"/>
    </location>
</feature>
<dbReference type="EMBL" id="HAEE01015623">
    <property type="protein sequence ID" value="SBR35673.1"/>
    <property type="molecule type" value="Transcribed_RNA"/>
</dbReference>
<dbReference type="SUPFAM" id="SSF50044">
    <property type="entry name" value="SH3-domain"/>
    <property type="match status" value="1"/>
</dbReference>
<feature type="compositionally biased region" description="Low complexity" evidence="4">
    <location>
        <begin position="930"/>
        <end position="943"/>
    </location>
</feature>
<feature type="region of interest" description="Disordered" evidence="4">
    <location>
        <begin position="199"/>
        <end position="246"/>
    </location>
</feature>
<feature type="region of interest" description="Disordered" evidence="4">
    <location>
        <begin position="304"/>
        <end position="368"/>
    </location>
</feature>
<dbReference type="Gene3D" id="1.10.150.50">
    <property type="entry name" value="Transcription Factor, Ets-1"/>
    <property type="match status" value="2"/>
</dbReference>
<reference evidence="7" key="2">
    <citation type="submission" date="2016-06" db="EMBL/GenBank/DDBJ databases">
        <title>The genome of a short-lived fish provides insights into sex chromosome evolution and the genetic control of aging.</title>
        <authorList>
            <person name="Reichwald K."/>
            <person name="Felder M."/>
            <person name="Petzold A."/>
            <person name="Koch P."/>
            <person name="Groth M."/>
            <person name="Platzer M."/>
        </authorList>
    </citation>
    <scope>NUCLEOTIDE SEQUENCE</scope>
    <source>
        <tissue evidence="7">Brain</tissue>
    </source>
</reference>
<feature type="compositionally biased region" description="Basic residues" evidence="4">
    <location>
        <begin position="632"/>
        <end position="642"/>
    </location>
</feature>
<protein>
    <submittedName>
        <fullName evidence="7">SAM and SH3 domain containing 1a</fullName>
    </submittedName>
</protein>
<dbReference type="InterPro" id="IPR035720">
    <property type="entry name" value="SASH1_SH3"/>
</dbReference>
<reference evidence="7" key="1">
    <citation type="submission" date="2016-05" db="EMBL/GenBank/DDBJ databases">
        <authorList>
            <person name="Lavstsen T."/>
            <person name="Jespersen J.S."/>
        </authorList>
    </citation>
    <scope>NUCLEOTIDE SEQUENCE</scope>
    <source>
        <tissue evidence="7">Brain</tissue>
    </source>
</reference>
<dbReference type="AlphaFoldDB" id="A0A1A8KTY9"/>
<dbReference type="InterPro" id="IPR001660">
    <property type="entry name" value="SAM"/>
</dbReference>
<dbReference type="PANTHER" id="PTHR12301:SF3">
    <property type="entry name" value="SAM AND SH3 DOMAIN-CONTAINING PROTEIN 1"/>
    <property type="match status" value="1"/>
</dbReference>
<feature type="region of interest" description="Disordered" evidence="4">
    <location>
        <begin position="449"/>
        <end position="583"/>
    </location>
</feature>
<dbReference type="EMBL" id="HAED01011508">
    <property type="protein sequence ID" value="SBQ97850.1"/>
    <property type="molecule type" value="Transcribed_RNA"/>
</dbReference>
<organism evidence="7">
    <name type="scientific">Nothobranchius kuhntae</name>
    <name type="common">Beira killifish</name>
    <dbReference type="NCBI Taxonomy" id="321403"/>
    <lineage>
        <taxon>Eukaryota</taxon>
        <taxon>Metazoa</taxon>
        <taxon>Chordata</taxon>
        <taxon>Craniata</taxon>
        <taxon>Vertebrata</taxon>
        <taxon>Euteleostomi</taxon>
        <taxon>Actinopterygii</taxon>
        <taxon>Neopterygii</taxon>
        <taxon>Teleostei</taxon>
        <taxon>Neoteleostei</taxon>
        <taxon>Acanthomorphata</taxon>
        <taxon>Ovalentaria</taxon>
        <taxon>Atherinomorphae</taxon>
        <taxon>Cyprinodontiformes</taxon>
        <taxon>Nothobranchiidae</taxon>
        <taxon>Nothobranchius</taxon>
    </lineage>
</organism>
<dbReference type="InterPro" id="IPR036028">
    <property type="entry name" value="SH3-like_dom_sf"/>
</dbReference>
<feature type="compositionally biased region" description="Low complexity" evidence="4">
    <location>
        <begin position="515"/>
        <end position="533"/>
    </location>
</feature>
<dbReference type="Pfam" id="PF00536">
    <property type="entry name" value="SAM_1"/>
    <property type="match status" value="2"/>
</dbReference>
<gene>
    <name evidence="7" type="primary">SASH1A</name>
</gene>
<evidence type="ECO:0000259" key="5">
    <source>
        <dbReference type="PROSITE" id="PS50002"/>
    </source>
</evidence>
<feature type="region of interest" description="Disordered" evidence="4">
    <location>
        <begin position="812"/>
        <end position="845"/>
    </location>
</feature>
<dbReference type="Pfam" id="PF12485">
    <property type="entry name" value="SPIDER"/>
    <property type="match status" value="1"/>
</dbReference>
<feature type="compositionally biased region" description="Polar residues" evidence="4">
    <location>
        <begin position="99"/>
        <end position="108"/>
    </location>
</feature>
<feature type="domain" description="SH3" evidence="5">
    <location>
        <begin position="564"/>
        <end position="625"/>
    </location>
</feature>
<evidence type="ECO:0000259" key="6">
    <source>
        <dbReference type="PROSITE" id="PS50105"/>
    </source>
</evidence>
<dbReference type="InterPro" id="IPR001452">
    <property type="entry name" value="SH3_domain"/>
</dbReference>
<feature type="region of interest" description="Disordered" evidence="4">
    <location>
        <begin position="382"/>
        <end position="407"/>
    </location>
</feature>
<dbReference type="SMART" id="SM00454">
    <property type="entry name" value="SAM"/>
    <property type="match status" value="2"/>
</dbReference>
<feature type="region of interest" description="Disordered" evidence="4">
    <location>
        <begin position="98"/>
        <end position="132"/>
    </location>
</feature>
<evidence type="ECO:0000256" key="3">
    <source>
        <dbReference type="PROSITE-ProRule" id="PRU00192"/>
    </source>
</evidence>
<proteinExistence type="predicted"/>
<evidence type="ECO:0000313" key="7">
    <source>
        <dbReference type="EMBL" id="SBR35673.1"/>
    </source>
</evidence>
<feature type="domain" description="SAM" evidence="6">
    <location>
        <begin position="643"/>
        <end position="707"/>
    </location>
</feature>
<evidence type="ECO:0000256" key="2">
    <source>
        <dbReference type="ARBA" id="ARBA00022553"/>
    </source>
</evidence>
<dbReference type="SUPFAM" id="SSF47769">
    <property type="entry name" value="SAM/Pointed domain"/>
    <property type="match status" value="2"/>
</dbReference>
<keyword evidence="2" id="KW-0597">Phosphoprotein</keyword>
<feature type="compositionally biased region" description="Polar residues" evidence="4">
    <location>
        <begin position="216"/>
        <end position="230"/>
    </location>
</feature>
<dbReference type="CDD" id="cd11967">
    <property type="entry name" value="SH3_SASH1"/>
    <property type="match status" value="1"/>
</dbReference>
<feature type="region of interest" description="Disordered" evidence="4">
    <location>
        <begin position="889"/>
        <end position="1051"/>
    </location>
</feature>
<dbReference type="Gene3D" id="2.30.30.40">
    <property type="entry name" value="SH3 Domains"/>
    <property type="match status" value="1"/>
</dbReference>
<dbReference type="InterPro" id="IPR051725">
    <property type="entry name" value="SAM-SH3_domain_protein"/>
</dbReference>
<feature type="compositionally biased region" description="Low complexity" evidence="4">
    <location>
        <begin position="304"/>
        <end position="335"/>
    </location>
</feature>
<feature type="compositionally biased region" description="Low complexity" evidence="4">
    <location>
        <begin position="479"/>
        <end position="489"/>
    </location>
</feature>
<dbReference type="PROSITE" id="PS50105">
    <property type="entry name" value="SAM_DOMAIN"/>
    <property type="match status" value="2"/>
</dbReference>
<keyword evidence="1 3" id="KW-0728">SH3 domain</keyword>
<sequence length="1227" mass="135235">MEADAGTGACSEEPQTDSAAMSDSFTQLWTDVMGMLDGSLGTIDDLAQEYSEYYNTCFGDVSDRMEELRKRQVSQELDMEKQDPSTTSLQLRNEIQESLGFSSEVSTPETDRKMSLHKSSSEDGSGGKWDNKKKNKSFWQNFRKSQHKPVVRQSSKGEDIGYVASEITMSDEERIQLMMMVKEKMITVEEALARLKEYERSKQSSSSDTAEWADGSSPNLNQSSNCNQSHEQSDDEQSEDSVKFKRLHKLVNSTRRVRKKLIKVEEGKKHSTEDFLTLETPPRCEDNAALYTGVLKKPPLPLEASLPSLTHDQLSLDGDTDSLTTSPSSSSLDTWSGHKLVKTFSKSSSTHGLIRPPQRTTVASRDLGGSISGVAGSGSSFSELDGCGVDNEGKLQRSTTDGEMRKALSSISHGRTCSFGGFDLSNRSLHVVNTGSESNNKEQEAIYREVVKSPATSRISLGKKVKSVKETMRKRMSKKYSSSLSEQSSPDGAPGSPQSPLPDTDSLEKPKLKAGGSVESLRSSLSGQSSMSGQTVSTTDSSTSNRESVKSEDGDDEEPPYRGPFCGRARVHTDFTPSPYDSDSLKLKRGDVIDIISKPPMGTWMGLLNNKVGTFKFIYVDVLNEEEEKPKRPVRRKRKGRPPKPTSVEELLERINLKEHMPTFLFNGYEDLDTFKLLEEEDLDELNIRDPQHRAVLLTAVELLQEYDSSSDPERSGLSGSQEKLLSEGRGLVGDSPRDSGCYESNENLENGKSKKASRSSRLPAGLQSPDYPTLPLALSSETLQNNGKTQRAKFPKALFNKPSLKSFNFRGLRKAQRQSPIPASRSCEELDGPSQPTGPWKRSHSLGELNLEQNFEQKENPRFMLKHKKEGPKSVNISPFKVCREDRSPVKYGVPMVSPKGRADRPPIPSQLPLRSPCPMIQSPNPAEPLLSPTPSPDSSASGERVILTHTKKPPIPPPVPAKKSKERLANGMRHPTLSLSSTPSPTASPTHSLNRSQPSSPVIRSPSPILSAPALPAKTLSTPSSPSATSFVSSMGKDSDNAPAVQPPWLSDLGGKMAVMRKLSHTKMSPDLHTLLEQRLQTESIDLTEEPYSDKHGRCGIPQALIQRYSEDLEQDVKDVASSMDQLRVKELRKQHRMAIPSRGLTEVYRKPAPMDNISTVSDWLTSIGLPMYNSSLAAAGINSLSRVALLTESSAWEAGVRDQRHARRLVSEAKLVNVHREFQS</sequence>
<dbReference type="InterPro" id="IPR058666">
    <property type="entry name" value="SASH1/NUB1_homeodomain"/>
</dbReference>
<accession>A0A1A8KTY9</accession>
<feature type="domain" description="SAM" evidence="6">
    <location>
        <begin position="1158"/>
        <end position="1222"/>
    </location>
</feature>
<evidence type="ECO:0000256" key="4">
    <source>
        <dbReference type="SAM" id="MobiDB-lite"/>
    </source>
</evidence>
<feature type="region of interest" description="Disordered" evidence="4">
    <location>
        <begin position="628"/>
        <end position="647"/>
    </location>
</feature>
<dbReference type="PANTHER" id="PTHR12301">
    <property type="entry name" value="SAM-DOMAIN, SH3 AND NUCLEAR LOCALIZATION SIGNALS PROTEIN RELATED"/>
    <property type="match status" value="1"/>
</dbReference>
<evidence type="ECO:0000256" key="1">
    <source>
        <dbReference type="ARBA" id="ARBA00022443"/>
    </source>
</evidence>
<dbReference type="FunFam" id="1.10.150.50:FF:000024">
    <property type="entry name" value="Putative sam and sh3 domain-containing protein 1"/>
    <property type="match status" value="1"/>
</dbReference>
<feature type="compositionally biased region" description="Polar residues" evidence="4">
    <location>
        <begin position="534"/>
        <end position="546"/>
    </location>
</feature>